<feature type="region of interest" description="Disordered" evidence="5">
    <location>
        <begin position="27"/>
        <end position="48"/>
    </location>
</feature>
<dbReference type="Pfam" id="PF13442">
    <property type="entry name" value="Cytochrome_CBB3"/>
    <property type="match status" value="1"/>
</dbReference>
<evidence type="ECO:0000256" key="2">
    <source>
        <dbReference type="ARBA" id="ARBA00022723"/>
    </source>
</evidence>
<feature type="chain" id="PRO_5016252731" description="Cytochrome c domain-containing protein" evidence="6">
    <location>
        <begin position="23"/>
        <end position="164"/>
    </location>
</feature>
<dbReference type="Gene3D" id="1.10.760.10">
    <property type="entry name" value="Cytochrome c-like domain"/>
    <property type="match status" value="1"/>
</dbReference>
<proteinExistence type="predicted"/>
<evidence type="ECO:0000256" key="6">
    <source>
        <dbReference type="SAM" id="SignalP"/>
    </source>
</evidence>
<keyword evidence="3 4" id="KW-0408">Iron</keyword>
<dbReference type="GO" id="GO:0009055">
    <property type="term" value="F:electron transfer activity"/>
    <property type="evidence" value="ECO:0007669"/>
    <property type="project" value="InterPro"/>
</dbReference>
<evidence type="ECO:0000256" key="4">
    <source>
        <dbReference type="PROSITE-ProRule" id="PRU00433"/>
    </source>
</evidence>
<evidence type="ECO:0000256" key="3">
    <source>
        <dbReference type="ARBA" id="ARBA00023004"/>
    </source>
</evidence>
<dbReference type="EMBL" id="QGKM01000026">
    <property type="protein sequence ID" value="PWQ97379.1"/>
    <property type="molecule type" value="Genomic_DNA"/>
</dbReference>
<feature type="signal peptide" evidence="6">
    <location>
        <begin position="1"/>
        <end position="22"/>
    </location>
</feature>
<evidence type="ECO:0000313" key="8">
    <source>
        <dbReference type="EMBL" id="PWQ97379.1"/>
    </source>
</evidence>
<dbReference type="OrthoDB" id="9797588at2"/>
<feature type="compositionally biased region" description="Low complexity" evidence="5">
    <location>
        <begin position="31"/>
        <end position="48"/>
    </location>
</feature>
<name>A0A317CG98_9GAMM</name>
<comment type="caution">
    <text evidence="8">The sequence shown here is derived from an EMBL/GenBank/DDBJ whole genome shotgun (WGS) entry which is preliminary data.</text>
</comment>
<keyword evidence="6" id="KW-0732">Signal</keyword>
<dbReference type="GO" id="GO:0046872">
    <property type="term" value="F:metal ion binding"/>
    <property type="evidence" value="ECO:0007669"/>
    <property type="project" value="UniProtKB-KW"/>
</dbReference>
<dbReference type="Proteomes" id="UP000245539">
    <property type="component" value="Unassembled WGS sequence"/>
</dbReference>
<dbReference type="RefSeq" id="WP_109837608.1">
    <property type="nucleotide sequence ID" value="NZ_QGKM01000026.1"/>
</dbReference>
<dbReference type="PROSITE" id="PS51007">
    <property type="entry name" value="CYTC"/>
    <property type="match status" value="1"/>
</dbReference>
<keyword evidence="1 4" id="KW-0349">Heme</keyword>
<feature type="domain" description="Cytochrome c" evidence="7">
    <location>
        <begin position="46"/>
        <end position="142"/>
    </location>
</feature>
<evidence type="ECO:0000259" key="7">
    <source>
        <dbReference type="PROSITE" id="PS51007"/>
    </source>
</evidence>
<gene>
    <name evidence="8" type="ORF">DKW60_10475</name>
</gene>
<keyword evidence="9" id="KW-1185">Reference proteome</keyword>
<evidence type="ECO:0000313" key="9">
    <source>
        <dbReference type="Proteomes" id="UP000245539"/>
    </source>
</evidence>
<dbReference type="InterPro" id="IPR009056">
    <property type="entry name" value="Cyt_c-like_dom"/>
</dbReference>
<reference evidence="8 9" key="1">
    <citation type="submission" date="2018-05" db="EMBL/GenBank/DDBJ databases">
        <title>Leucothrix arctica sp. nov., isolated from Arctic seawater.</title>
        <authorList>
            <person name="Choi A."/>
            <person name="Baek K."/>
        </authorList>
    </citation>
    <scope>NUCLEOTIDE SEQUENCE [LARGE SCALE GENOMIC DNA]</scope>
    <source>
        <strain evidence="8 9">JCM 18388</strain>
    </source>
</reference>
<protein>
    <recommendedName>
        <fullName evidence="7">Cytochrome c domain-containing protein</fullName>
    </recommendedName>
</protein>
<evidence type="ECO:0000256" key="5">
    <source>
        <dbReference type="SAM" id="MobiDB-lite"/>
    </source>
</evidence>
<dbReference type="GO" id="GO:0020037">
    <property type="term" value="F:heme binding"/>
    <property type="evidence" value="ECO:0007669"/>
    <property type="project" value="InterPro"/>
</dbReference>
<dbReference type="SUPFAM" id="SSF46626">
    <property type="entry name" value="Cytochrome c"/>
    <property type="match status" value="1"/>
</dbReference>
<keyword evidence="2 4" id="KW-0479">Metal-binding</keyword>
<accession>A0A317CG98</accession>
<dbReference type="InterPro" id="IPR036909">
    <property type="entry name" value="Cyt_c-like_dom_sf"/>
</dbReference>
<sequence>MKLLTLSGVLLSAVLTTNIAIAADDTKTPETTEATTETTEATTETTETVSGKEVYQTYCIACHVSEGMPTIAPPIFAVKNHVTAEYPEREDFVKRVTEWVKAPNADDVLMPGAVRKFGLMPAMPQLSDEQAVAVAEFLFDSDMELPDWYAEHYEEEHGEKPKAQ</sequence>
<organism evidence="8 9">
    <name type="scientific">Leucothrix pacifica</name>
    <dbReference type="NCBI Taxonomy" id="1247513"/>
    <lineage>
        <taxon>Bacteria</taxon>
        <taxon>Pseudomonadati</taxon>
        <taxon>Pseudomonadota</taxon>
        <taxon>Gammaproteobacteria</taxon>
        <taxon>Thiotrichales</taxon>
        <taxon>Thiotrichaceae</taxon>
        <taxon>Leucothrix</taxon>
    </lineage>
</organism>
<dbReference type="AlphaFoldDB" id="A0A317CG98"/>
<evidence type="ECO:0000256" key="1">
    <source>
        <dbReference type="ARBA" id="ARBA00022617"/>
    </source>
</evidence>